<comment type="similarity">
    <text evidence="2">Belongs to the zinc-containing alcohol dehydrogenase family. Quinone oxidoreductase subfamily.</text>
</comment>
<dbReference type="AlphaFoldDB" id="A0A5B9E8Z8"/>
<dbReference type="InterPro" id="IPR020843">
    <property type="entry name" value="ER"/>
</dbReference>
<sequence>MRAIGYTQPGPPDVLQDITLPDPVAAARDLLVEVKAISVNPVDMKVRQSAGPVDGQPYRVLGYDAAGVVKAVGPEVKGFRAGDEVFYAGTLLRQGTNAQLHLVDERIVAHKPKSLDFDHAAALPLTAITAWELLFDRLGAVPGGKDDTRLLLIVGAAGGVGSILVQLARQLTGLHIIGTASRPETKAWVQELGAHQVIDHSQPLPPQLNGRQPDLIASLTNTQDHFPQLAEILAPQGHLGLIDDPASIDVKLLKRKAASLHWEYMFARSMFQTADIEQQGELLKQVATMVDSGAIRTTAGENLGIINAANLRSAHERIATGKVRGKLVLSGWE</sequence>
<dbReference type="NCBIfam" id="TIGR02817">
    <property type="entry name" value="adh_fam_1"/>
    <property type="match status" value="1"/>
</dbReference>
<dbReference type="Gene3D" id="3.90.180.10">
    <property type="entry name" value="Medium-chain alcohol dehydrogenases, catalytic domain"/>
    <property type="match status" value="1"/>
</dbReference>
<dbReference type="Gene3D" id="3.40.50.720">
    <property type="entry name" value="NAD(P)-binding Rossmann-like Domain"/>
    <property type="match status" value="1"/>
</dbReference>
<dbReference type="PANTHER" id="PTHR44154">
    <property type="entry name" value="QUINONE OXIDOREDUCTASE"/>
    <property type="match status" value="1"/>
</dbReference>
<dbReference type="Pfam" id="PF08240">
    <property type="entry name" value="ADH_N"/>
    <property type="match status" value="1"/>
</dbReference>
<evidence type="ECO:0000256" key="1">
    <source>
        <dbReference type="ARBA" id="ARBA00022857"/>
    </source>
</evidence>
<keyword evidence="2" id="KW-0479">Metal-binding</keyword>
<dbReference type="InterPro" id="IPR014182">
    <property type="entry name" value="ADH_Zn_typ-1"/>
</dbReference>
<gene>
    <name evidence="4" type="ORF">FTW19_02480</name>
</gene>
<reference evidence="4 5" key="1">
    <citation type="submission" date="2019-08" db="EMBL/GenBank/DDBJ databases">
        <title>Complete genome sequence of Terriglobus albidus strain ORNL.</title>
        <authorList>
            <person name="Podar M."/>
        </authorList>
    </citation>
    <scope>NUCLEOTIDE SEQUENCE [LARGE SCALE GENOMIC DNA]</scope>
    <source>
        <strain evidence="4 5">ORNL</strain>
    </source>
</reference>
<dbReference type="GO" id="GO:0008270">
    <property type="term" value="F:zinc ion binding"/>
    <property type="evidence" value="ECO:0007669"/>
    <property type="project" value="InterPro"/>
</dbReference>
<keyword evidence="5" id="KW-1185">Reference proteome</keyword>
<protein>
    <recommendedName>
        <fullName evidence="2">Zinc-type alcohol dehydrogenase-like protein</fullName>
    </recommendedName>
</protein>
<dbReference type="InterPro" id="IPR013154">
    <property type="entry name" value="ADH-like_N"/>
</dbReference>
<dbReference type="Proteomes" id="UP000321820">
    <property type="component" value="Chromosome"/>
</dbReference>
<evidence type="ECO:0000259" key="3">
    <source>
        <dbReference type="SMART" id="SM00829"/>
    </source>
</evidence>
<dbReference type="RefSeq" id="WP_147646167.1">
    <property type="nucleotide sequence ID" value="NZ_CP042806.1"/>
</dbReference>
<keyword evidence="2" id="KW-0862">Zinc</keyword>
<evidence type="ECO:0000313" key="5">
    <source>
        <dbReference type="Proteomes" id="UP000321820"/>
    </source>
</evidence>
<dbReference type="Pfam" id="PF13602">
    <property type="entry name" value="ADH_zinc_N_2"/>
    <property type="match status" value="1"/>
</dbReference>
<dbReference type="SUPFAM" id="SSF51735">
    <property type="entry name" value="NAD(P)-binding Rossmann-fold domains"/>
    <property type="match status" value="1"/>
</dbReference>
<dbReference type="InterPro" id="IPR036291">
    <property type="entry name" value="NAD(P)-bd_dom_sf"/>
</dbReference>
<dbReference type="KEGG" id="talb:FTW19_02480"/>
<keyword evidence="1" id="KW-0521">NADP</keyword>
<name>A0A5B9E8Z8_9BACT</name>
<feature type="domain" description="Enoyl reductase (ER)" evidence="3">
    <location>
        <begin position="13"/>
        <end position="329"/>
    </location>
</feature>
<dbReference type="GO" id="GO:0016491">
    <property type="term" value="F:oxidoreductase activity"/>
    <property type="evidence" value="ECO:0007669"/>
    <property type="project" value="UniProtKB-KW"/>
</dbReference>
<dbReference type="PANTHER" id="PTHR44154:SF1">
    <property type="entry name" value="QUINONE OXIDOREDUCTASE"/>
    <property type="match status" value="1"/>
</dbReference>
<keyword evidence="2" id="KW-0560">Oxidoreductase</keyword>
<accession>A0A5B9E8Z8</accession>
<dbReference type="SUPFAM" id="SSF50129">
    <property type="entry name" value="GroES-like"/>
    <property type="match status" value="1"/>
</dbReference>
<dbReference type="SMART" id="SM00829">
    <property type="entry name" value="PKS_ER"/>
    <property type="match status" value="1"/>
</dbReference>
<dbReference type="InterPro" id="IPR011032">
    <property type="entry name" value="GroES-like_sf"/>
</dbReference>
<dbReference type="InterPro" id="IPR051603">
    <property type="entry name" value="Zinc-ADH_QOR/CCCR"/>
</dbReference>
<dbReference type="CDD" id="cd08252">
    <property type="entry name" value="AL_MDR"/>
    <property type="match status" value="1"/>
</dbReference>
<organism evidence="4 5">
    <name type="scientific">Terriglobus albidus</name>
    <dbReference type="NCBI Taxonomy" id="1592106"/>
    <lineage>
        <taxon>Bacteria</taxon>
        <taxon>Pseudomonadati</taxon>
        <taxon>Acidobacteriota</taxon>
        <taxon>Terriglobia</taxon>
        <taxon>Terriglobales</taxon>
        <taxon>Acidobacteriaceae</taxon>
        <taxon>Terriglobus</taxon>
    </lineage>
</organism>
<proteinExistence type="inferred from homology"/>
<dbReference type="OrthoDB" id="9792162at2"/>
<evidence type="ECO:0000313" key="4">
    <source>
        <dbReference type="EMBL" id="QEE26971.1"/>
    </source>
</evidence>
<dbReference type="EMBL" id="CP042806">
    <property type="protein sequence ID" value="QEE26971.1"/>
    <property type="molecule type" value="Genomic_DNA"/>
</dbReference>
<evidence type="ECO:0000256" key="2">
    <source>
        <dbReference type="RuleBase" id="RU364000"/>
    </source>
</evidence>